<organism evidence="1 2">
    <name type="scientific">Cirrhinus mrigala</name>
    <name type="common">Mrigala</name>
    <dbReference type="NCBI Taxonomy" id="683832"/>
    <lineage>
        <taxon>Eukaryota</taxon>
        <taxon>Metazoa</taxon>
        <taxon>Chordata</taxon>
        <taxon>Craniata</taxon>
        <taxon>Vertebrata</taxon>
        <taxon>Euteleostomi</taxon>
        <taxon>Actinopterygii</taxon>
        <taxon>Neopterygii</taxon>
        <taxon>Teleostei</taxon>
        <taxon>Ostariophysi</taxon>
        <taxon>Cypriniformes</taxon>
        <taxon>Cyprinidae</taxon>
        <taxon>Labeoninae</taxon>
        <taxon>Labeonini</taxon>
        <taxon>Cirrhinus</taxon>
    </lineage>
</organism>
<dbReference type="InterPro" id="IPR014756">
    <property type="entry name" value="Ig_E-set"/>
</dbReference>
<dbReference type="SUPFAM" id="SSF81296">
    <property type="entry name" value="E set domains"/>
    <property type="match status" value="1"/>
</dbReference>
<evidence type="ECO:0000313" key="1">
    <source>
        <dbReference type="EMBL" id="KAL0157740.1"/>
    </source>
</evidence>
<keyword evidence="2" id="KW-1185">Reference proteome</keyword>
<gene>
    <name evidence="1" type="ORF">M9458_045816</name>
</gene>
<dbReference type="EMBL" id="JAMKFB020000023">
    <property type="protein sequence ID" value="KAL0157740.1"/>
    <property type="molecule type" value="Genomic_DNA"/>
</dbReference>
<dbReference type="InterPro" id="IPR013783">
    <property type="entry name" value="Ig-like_fold"/>
</dbReference>
<reference evidence="1 2" key="1">
    <citation type="submission" date="2024-05" db="EMBL/GenBank/DDBJ databases">
        <title>Genome sequencing and assembly of Indian major carp, Cirrhinus mrigala (Hamilton, 1822).</title>
        <authorList>
            <person name="Mohindra V."/>
            <person name="Chowdhury L.M."/>
            <person name="Lal K."/>
            <person name="Jena J.K."/>
        </authorList>
    </citation>
    <scope>NUCLEOTIDE SEQUENCE [LARGE SCALE GENOMIC DNA]</scope>
    <source>
        <strain evidence="1">CM1030</strain>
        <tissue evidence="1">Blood</tissue>
    </source>
</reference>
<protein>
    <submittedName>
        <fullName evidence="1">Uncharacterized protein</fullName>
    </submittedName>
</protein>
<name>A0ABD0N8V3_CIRMR</name>
<comment type="caution">
    <text evidence="1">The sequence shown here is derived from an EMBL/GenBank/DDBJ whole genome shotgun (WGS) entry which is preliminary data.</text>
</comment>
<proteinExistence type="predicted"/>
<dbReference type="Proteomes" id="UP001529510">
    <property type="component" value="Unassembled WGS sequence"/>
</dbReference>
<dbReference type="GO" id="GO:0007399">
    <property type="term" value="P:nervous system development"/>
    <property type="evidence" value="ECO:0007669"/>
    <property type="project" value="UniProtKB-ARBA"/>
</dbReference>
<feature type="non-terminal residue" evidence="1">
    <location>
        <position position="1"/>
    </location>
</feature>
<dbReference type="Gene3D" id="2.60.40.10">
    <property type="entry name" value="Immunoglobulins"/>
    <property type="match status" value="1"/>
</dbReference>
<sequence>HIPSIRDGTLVIVPIVEKFKKDCWGAKIVEQGQNQIKLCVNSVPTALRWTIPVQCRDT</sequence>
<feature type="non-terminal residue" evidence="1">
    <location>
        <position position="58"/>
    </location>
</feature>
<dbReference type="AlphaFoldDB" id="A0ABD0N8V3"/>
<evidence type="ECO:0000313" key="2">
    <source>
        <dbReference type="Proteomes" id="UP001529510"/>
    </source>
</evidence>
<accession>A0ABD0N8V3</accession>